<dbReference type="RefSeq" id="WP_150947963.1">
    <property type="nucleotide sequence ID" value="NZ_VCMV01000049.1"/>
</dbReference>
<keyword evidence="2" id="KW-1185">Reference proteome</keyword>
<reference evidence="1 2" key="1">
    <citation type="journal article" date="2019" name="Microorganisms">
        <title>Genome Insights into the Novel Species Microvirga brassicacearum, a Rapeseed Endophyte with Biotechnological Potential.</title>
        <authorList>
            <person name="Jimenez-Gomez A."/>
            <person name="Saati-Santamaria Z."/>
            <person name="Igual J.M."/>
            <person name="Rivas R."/>
            <person name="Mateos P.F."/>
            <person name="Garcia-Fraile P."/>
        </authorList>
    </citation>
    <scope>NUCLEOTIDE SEQUENCE [LARGE SCALE GENOMIC DNA]</scope>
    <source>
        <strain evidence="1 2">CDVBN77</strain>
    </source>
</reference>
<gene>
    <name evidence="1" type="ORF">FEZ63_20460</name>
</gene>
<dbReference type="EMBL" id="VCMV01000049">
    <property type="protein sequence ID" value="KAB0265029.1"/>
    <property type="molecule type" value="Genomic_DNA"/>
</dbReference>
<evidence type="ECO:0000313" key="1">
    <source>
        <dbReference type="EMBL" id="KAB0265029.1"/>
    </source>
</evidence>
<name>A0A5N3P5P0_9HYPH</name>
<sequence length="59" mass="6348">MIAGFGLVALPAEWGKTGVMTFICGHSGVVLEKNLGPDTAEIGNRLLRYDPDSTWTLVE</sequence>
<accession>A0A5N3P5P0</accession>
<protein>
    <submittedName>
        <fullName evidence="1">DUF2950 domain-containing protein</fullName>
    </submittedName>
</protein>
<comment type="caution">
    <text evidence="1">The sequence shown here is derived from an EMBL/GenBank/DDBJ whole genome shotgun (WGS) entry which is preliminary data.</text>
</comment>
<evidence type="ECO:0000313" key="2">
    <source>
        <dbReference type="Proteomes" id="UP000325684"/>
    </source>
</evidence>
<dbReference type="Proteomes" id="UP000325684">
    <property type="component" value="Unassembled WGS sequence"/>
</dbReference>
<dbReference type="OrthoDB" id="108782at2"/>
<dbReference type="AlphaFoldDB" id="A0A5N3P5P0"/>
<proteinExistence type="predicted"/>
<dbReference type="InterPro" id="IPR021556">
    <property type="entry name" value="DUF2950"/>
</dbReference>
<dbReference type="Pfam" id="PF11453">
    <property type="entry name" value="DUF2950"/>
    <property type="match status" value="1"/>
</dbReference>
<organism evidence="1 2">
    <name type="scientific">Microvirga brassicacearum</name>
    <dbReference type="NCBI Taxonomy" id="2580413"/>
    <lineage>
        <taxon>Bacteria</taxon>
        <taxon>Pseudomonadati</taxon>
        <taxon>Pseudomonadota</taxon>
        <taxon>Alphaproteobacteria</taxon>
        <taxon>Hyphomicrobiales</taxon>
        <taxon>Methylobacteriaceae</taxon>
        <taxon>Microvirga</taxon>
    </lineage>
</organism>